<name>A0ABN2W9E4_9ACTN</name>
<reference evidence="2 3" key="1">
    <citation type="journal article" date="2019" name="Int. J. Syst. Evol. Microbiol.">
        <title>The Global Catalogue of Microorganisms (GCM) 10K type strain sequencing project: providing services to taxonomists for standard genome sequencing and annotation.</title>
        <authorList>
            <consortium name="The Broad Institute Genomics Platform"/>
            <consortium name="The Broad Institute Genome Sequencing Center for Infectious Disease"/>
            <person name="Wu L."/>
            <person name="Ma J."/>
        </authorList>
    </citation>
    <scope>NUCLEOTIDE SEQUENCE [LARGE SCALE GENOMIC DNA]</scope>
    <source>
        <strain evidence="2 3">JCM 15478</strain>
    </source>
</reference>
<feature type="domain" description="DUF8094" evidence="1">
    <location>
        <begin position="40"/>
        <end position="329"/>
    </location>
</feature>
<evidence type="ECO:0000313" key="3">
    <source>
        <dbReference type="Proteomes" id="UP001500016"/>
    </source>
</evidence>
<organism evidence="2 3">
    <name type="scientific">Streptomyces albiaxialis</name>
    <dbReference type="NCBI Taxonomy" id="329523"/>
    <lineage>
        <taxon>Bacteria</taxon>
        <taxon>Bacillati</taxon>
        <taxon>Actinomycetota</taxon>
        <taxon>Actinomycetes</taxon>
        <taxon>Kitasatosporales</taxon>
        <taxon>Streptomycetaceae</taxon>
        <taxon>Streptomyces</taxon>
    </lineage>
</organism>
<dbReference type="Pfam" id="PF26366">
    <property type="entry name" value="DUF8094"/>
    <property type="match status" value="1"/>
</dbReference>
<proteinExistence type="predicted"/>
<dbReference type="InterPro" id="IPR058407">
    <property type="entry name" value="DUF8094"/>
</dbReference>
<dbReference type="PROSITE" id="PS51257">
    <property type="entry name" value="PROKAR_LIPOPROTEIN"/>
    <property type="match status" value="1"/>
</dbReference>
<dbReference type="EMBL" id="BAAAPE010000013">
    <property type="protein sequence ID" value="GAA2087141.1"/>
    <property type="molecule type" value="Genomic_DNA"/>
</dbReference>
<dbReference type="Proteomes" id="UP001500016">
    <property type="component" value="Unassembled WGS sequence"/>
</dbReference>
<protein>
    <recommendedName>
        <fullName evidence="1">DUF8094 domain-containing protein</fullName>
    </recommendedName>
</protein>
<comment type="caution">
    <text evidence="2">The sequence shown here is derived from an EMBL/GenBank/DDBJ whole genome shotgun (WGS) entry which is preliminary data.</text>
</comment>
<evidence type="ECO:0000313" key="2">
    <source>
        <dbReference type="EMBL" id="GAA2087141.1"/>
    </source>
</evidence>
<accession>A0ABN2W9E4</accession>
<gene>
    <name evidence="2" type="ORF">GCM10009801_49940</name>
</gene>
<sequence>MQVSVRVSHRVKGVARGAVLAAALTASLAGCVTVHGETAVVPAVGKDEAAKVLKTFTARNNKANSAYDTELNAAIETGALGAIDQAGLKSRKEIRPRGNPDYRRLELTDTRYLIPKQAGWPKFFVTDSASNRKGGGRWLFVFQRDSADAPWKASYLSIVQPDKMPDLATDKEGHVEAVPTGADSGLTLAPGALSKAYARYLQEESGTAFAPGPYTTAQRAQRERQMKRENVRNEYADQAARPPQFNPFGLRTENGGALVFFSSLHHHKQTLPRGYKPKIKDPLVKALLSGTPKQSVTFVRTAEQVVTVPPKKDGGKITFLNRISGLTSAQGQ</sequence>
<evidence type="ECO:0000259" key="1">
    <source>
        <dbReference type="Pfam" id="PF26366"/>
    </source>
</evidence>
<keyword evidence="3" id="KW-1185">Reference proteome</keyword>